<dbReference type="EMBL" id="BK035393">
    <property type="protein sequence ID" value="DAG97976.1"/>
    <property type="molecule type" value="Genomic_DNA"/>
</dbReference>
<organism evidence="1">
    <name type="scientific">Ackermannviridae sp</name>
    <dbReference type="NCBI Taxonomy" id="2831612"/>
    <lineage>
        <taxon>Viruses</taxon>
        <taxon>Duplodnaviria</taxon>
        <taxon>Heunggongvirae</taxon>
        <taxon>Uroviricota</taxon>
        <taxon>Caudoviricetes</taxon>
        <taxon>Pantevenvirales</taxon>
        <taxon>Ackermannviridae</taxon>
    </lineage>
</organism>
<sequence length="260" mass="28914">MDSFKKLSKSEFVSELPQFINNFLSIIESKFNSYDSIIDTARGIINLTGNSTMSLKKVVLNADIDDVLSILDKSNSQIASIDNLGNARFAKLVAGKGTTSVADGESYIDRLFCDSFKTRSFSSASFDIEQTLVTQYEVLNVTQNSGTDIHNKKSVLLLNYNSMISSGEKKLLINPATLKKGMHFTMHLFQCGESDICQIASSDPLRPIRLMNGKSTDVSIVFKGQRSDEPQFVELVYVDEKNYQGLVVYRHSGVTFRNNA</sequence>
<evidence type="ECO:0000313" key="1">
    <source>
        <dbReference type="EMBL" id="DAG97976.1"/>
    </source>
</evidence>
<protein>
    <submittedName>
        <fullName evidence="1">Uncharacterized protein</fullName>
    </submittedName>
</protein>
<proteinExistence type="predicted"/>
<accession>A0A8S5VU79</accession>
<name>A0A8S5VU79_9CAUD</name>
<reference evidence="1" key="1">
    <citation type="journal article" date="2021" name="Proc. Natl. Acad. Sci. U.S.A.">
        <title>A Catalog of Tens of Thousands of Viruses from Human Metagenomes Reveals Hidden Associations with Chronic Diseases.</title>
        <authorList>
            <person name="Tisza M.J."/>
            <person name="Buck C.B."/>
        </authorList>
    </citation>
    <scope>NUCLEOTIDE SEQUENCE</scope>
    <source>
        <strain evidence="1">CtASH1</strain>
    </source>
</reference>